<dbReference type="PANTHER" id="PTHR32347">
    <property type="entry name" value="EFFLUX SYSTEM COMPONENT YKNX-RELATED"/>
    <property type="match status" value="1"/>
</dbReference>
<evidence type="ECO:0000259" key="3">
    <source>
        <dbReference type="Pfam" id="PF25984"/>
    </source>
</evidence>
<dbReference type="Gene3D" id="1.10.287.470">
    <property type="entry name" value="Helix hairpin bin"/>
    <property type="match status" value="1"/>
</dbReference>
<dbReference type="RefSeq" id="WP_161047181.1">
    <property type="nucleotide sequence ID" value="NZ_WWCS01000018.1"/>
</dbReference>
<reference evidence="4 5" key="1">
    <citation type="submission" date="2019-12" db="EMBL/GenBank/DDBJ databases">
        <title>Novel species isolated from a subtropical stream in China.</title>
        <authorList>
            <person name="Lu H."/>
        </authorList>
    </citation>
    <scope>NUCLEOTIDE SEQUENCE [LARGE SCALE GENOMIC DNA]</scope>
    <source>
        <strain evidence="4 5">FT109W</strain>
    </source>
</reference>
<dbReference type="Proteomes" id="UP000466332">
    <property type="component" value="Unassembled WGS sequence"/>
</dbReference>
<evidence type="ECO:0000313" key="5">
    <source>
        <dbReference type="Proteomes" id="UP000466332"/>
    </source>
</evidence>
<dbReference type="SUPFAM" id="SSF111369">
    <property type="entry name" value="HlyD-like secretion proteins"/>
    <property type="match status" value="1"/>
</dbReference>
<proteinExistence type="predicted"/>
<organism evidence="4 5">
    <name type="scientific">Duganella margarita</name>
    <dbReference type="NCBI Taxonomy" id="2692170"/>
    <lineage>
        <taxon>Bacteria</taxon>
        <taxon>Pseudomonadati</taxon>
        <taxon>Pseudomonadota</taxon>
        <taxon>Betaproteobacteria</taxon>
        <taxon>Burkholderiales</taxon>
        <taxon>Oxalobacteraceae</taxon>
        <taxon>Telluria group</taxon>
        <taxon>Duganella</taxon>
    </lineage>
</organism>
<dbReference type="PRINTS" id="PR01490">
    <property type="entry name" value="RTXTOXIND"/>
</dbReference>
<evidence type="ECO:0000313" key="4">
    <source>
        <dbReference type="EMBL" id="MYN42266.1"/>
    </source>
</evidence>
<accession>A0ABW9WMG4</accession>
<evidence type="ECO:0000256" key="2">
    <source>
        <dbReference type="ARBA" id="ARBA00023054"/>
    </source>
</evidence>
<keyword evidence="5" id="KW-1185">Reference proteome</keyword>
<comment type="caution">
    <text evidence="4">The sequence shown here is derived from an EMBL/GenBank/DDBJ whole genome shotgun (WGS) entry which is preliminary data.</text>
</comment>
<feature type="domain" description="YknX-like barrel-sandwich hybrid" evidence="3">
    <location>
        <begin position="64"/>
        <end position="239"/>
    </location>
</feature>
<protein>
    <submittedName>
        <fullName evidence="4">Biotin/lipoyl-binding protein</fullName>
    </submittedName>
</protein>
<gene>
    <name evidence="4" type="ORF">GTP55_23265</name>
</gene>
<dbReference type="Gene3D" id="2.40.50.100">
    <property type="match status" value="1"/>
</dbReference>
<dbReference type="PANTHER" id="PTHR32347:SF23">
    <property type="entry name" value="BLL5650 PROTEIN"/>
    <property type="match status" value="1"/>
</dbReference>
<dbReference type="InterPro" id="IPR058639">
    <property type="entry name" value="BSH_YknX-like"/>
</dbReference>
<sequence>MNRRLIFVLAGAGVAVALAGAWWSGGDSGAQPPVFRPAPNPYADGLYANGIVESDQPSGANVNVYPEVAGTVRQILVREGERVRAGTPLLRLDDTVQRALSGQQQAQAQAALAQWRQLRAQPRAETLAVAQAQLDLAAANEKTASDQLAKQQRAAAIDARAVSAEALDNAANALAAAQASRAVAGKQYALLRAGAWRFDLDSQQRQYEASQKAAQSAAALLERYTVRAPVDGVVLALRAAVGAYASSQGVYDTYTQGYAPLLVMGGGDQHLGVRCYIDEILISRIPPAGQIAAQMFVRGTNIRVPLEFVRIQPYVGPKIALSDQRQERVDLRVLPVVFRFQRPPALQLYPGQLVDVYVGRK</sequence>
<dbReference type="EMBL" id="WWCS01000018">
    <property type="protein sequence ID" value="MYN42266.1"/>
    <property type="molecule type" value="Genomic_DNA"/>
</dbReference>
<dbReference type="InterPro" id="IPR050465">
    <property type="entry name" value="UPF0194_transport"/>
</dbReference>
<evidence type="ECO:0000256" key="1">
    <source>
        <dbReference type="ARBA" id="ARBA00004196"/>
    </source>
</evidence>
<comment type="subcellular location">
    <subcellularLocation>
        <location evidence="1">Cell envelope</location>
    </subcellularLocation>
</comment>
<keyword evidence="2" id="KW-0175">Coiled coil</keyword>
<dbReference type="Pfam" id="PF25984">
    <property type="entry name" value="BSH_YknX"/>
    <property type="match status" value="1"/>
</dbReference>
<name>A0ABW9WMG4_9BURK</name>